<evidence type="ECO:0000256" key="2">
    <source>
        <dbReference type="ARBA" id="ARBA00004141"/>
    </source>
</evidence>
<evidence type="ECO:0000313" key="11">
    <source>
        <dbReference type="Proteomes" id="UP001596056"/>
    </source>
</evidence>
<comment type="caution">
    <text evidence="10">The sequence shown here is derived from an EMBL/GenBank/DDBJ whole genome shotgun (WGS) entry which is preliminary data.</text>
</comment>
<keyword evidence="5 8" id="KW-0812">Transmembrane</keyword>
<evidence type="ECO:0000256" key="7">
    <source>
        <dbReference type="ARBA" id="ARBA00023136"/>
    </source>
</evidence>
<accession>A0ABW0SAH2</accession>
<gene>
    <name evidence="10" type="ORF">ACFPOC_05450</name>
</gene>
<evidence type="ECO:0000256" key="3">
    <source>
        <dbReference type="ARBA" id="ARBA00004856"/>
    </source>
</evidence>
<sequence>MSALIGGALTVALSLLFLRAAWHKAQAFAETTGFVAGYGLVPPGREAPVLRALIAAEGATVLLLALPATRPLGGLGAAALLLGYAAAMALALRAGRARIECGCGGAPQVVSPALVGRNLLLAAAGVAVALLPGQPMGGAPGAAAAIAAGVTLWCLHGTAERLFANAGHIRLAQDQR</sequence>
<feature type="transmembrane region" description="Helical" evidence="8">
    <location>
        <begin position="113"/>
        <end position="131"/>
    </location>
</feature>
<dbReference type="Pfam" id="PF07291">
    <property type="entry name" value="MauE"/>
    <property type="match status" value="1"/>
</dbReference>
<evidence type="ECO:0000259" key="9">
    <source>
        <dbReference type="Pfam" id="PF07291"/>
    </source>
</evidence>
<feature type="domain" description="Methylamine utilisation protein MauE" evidence="9">
    <location>
        <begin position="5"/>
        <end position="129"/>
    </location>
</feature>
<comment type="function">
    <text evidence="1">May be specifically involved in the processing, transport, and/or maturation of the MADH beta-subunit.</text>
</comment>
<comment type="pathway">
    <text evidence="3">One-carbon metabolism; methylamine degradation.</text>
</comment>
<comment type="subcellular location">
    <subcellularLocation>
        <location evidence="2">Membrane</location>
        <topology evidence="2">Multi-pass membrane protein</topology>
    </subcellularLocation>
</comment>
<evidence type="ECO:0000256" key="1">
    <source>
        <dbReference type="ARBA" id="ARBA00003475"/>
    </source>
</evidence>
<protein>
    <recommendedName>
        <fullName evidence="4">Methylamine utilization protein MauE</fullName>
    </recommendedName>
</protein>
<keyword evidence="7 8" id="KW-0472">Membrane</keyword>
<keyword evidence="11" id="KW-1185">Reference proteome</keyword>
<name>A0ABW0SAH2_9RHOB</name>
<feature type="transmembrane region" description="Helical" evidence="8">
    <location>
        <begin position="72"/>
        <end position="92"/>
    </location>
</feature>
<keyword evidence="6 8" id="KW-1133">Transmembrane helix</keyword>
<evidence type="ECO:0000256" key="4">
    <source>
        <dbReference type="ARBA" id="ARBA00019078"/>
    </source>
</evidence>
<reference evidence="11" key="1">
    <citation type="journal article" date="2019" name="Int. J. Syst. Evol. Microbiol.">
        <title>The Global Catalogue of Microorganisms (GCM) 10K type strain sequencing project: providing services to taxonomists for standard genome sequencing and annotation.</title>
        <authorList>
            <consortium name="The Broad Institute Genomics Platform"/>
            <consortium name="The Broad Institute Genome Sequencing Center for Infectious Disease"/>
            <person name="Wu L."/>
            <person name="Ma J."/>
        </authorList>
    </citation>
    <scope>NUCLEOTIDE SEQUENCE [LARGE SCALE GENOMIC DNA]</scope>
    <source>
        <strain evidence="11">KACC 11588</strain>
    </source>
</reference>
<evidence type="ECO:0000256" key="6">
    <source>
        <dbReference type="ARBA" id="ARBA00022989"/>
    </source>
</evidence>
<feature type="transmembrane region" description="Helical" evidence="8">
    <location>
        <begin position="137"/>
        <end position="155"/>
    </location>
</feature>
<evidence type="ECO:0000256" key="5">
    <source>
        <dbReference type="ARBA" id="ARBA00022692"/>
    </source>
</evidence>
<evidence type="ECO:0000313" key="10">
    <source>
        <dbReference type="EMBL" id="MFC5565865.1"/>
    </source>
</evidence>
<dbReference type="InterPro" id="IPR009908">
    <property type="entry name" value="Methylamine_util_MauE"/>
</dbReference>
<dbReference type="EMBL" id="JBHSNA010000003">
    <property type="protein sequence ID" value="MFC5565865.1"/>
    <property type="molecule type" value="Genomic_DNA"/>
</dbReference>
<evidence type="ECO:0000256" key="8">
    <source>
        <dbReference type="SAM" id="Phobius"/>
    </source>
</evidence>
<organism evidence="10 11">
    <name type="scientific">Rubellimicrobium aerolatum</name>
    <dbReference type="NCBI Taxonomy" id="490979"/>
    <lineage>
        <taxon>Bacteria</taxon>
        <taxon>Pseudomonadati</taxon>
        <taxon>Pseudomonadota</taxon>
        <taxon>Alphaproteobacteria</taxon>
        <taxon>Rhodobacterales</taxon>
        <taxon>Roseobacteraceae</taxon>
        <taxon>Rubellimicrobium</taxon>
    </lineage>
</organism>
<dbReference type="Proteomes" id="UP001596056">
    <property type="component" value="Unassembled WGS sequence"/>
</dbReference>
<proteinExistence type="predicted"/>
<dbReference type="RefSeq" id="WP_209838659.1">
    <property type="nucleotide sequence ID" value="NZ_JAGGJP010000003.1"/>
</dbReference>